<dbReference type="PANTHER" id="PTHR12886">
    <property type="entry name" value="PIG-M MANNOSYLTRANSFERASE"/>
    <property type="match status" value="1"/>
</dbReference>
<keyword evidence="9 13" id="KW-1133">Transmembrane helix</keyword>
<dbReference type="GO" id="GO:0004376">
    <property type="term" value="F:GPI mannosyltransferase activity"/>
    <property type="evidence" value="ECO:0007669"/>
    <property type="project" value="InterPro"/>
</dbReference>
<feature type="transmembrane region" description="Helical" evidence="13">
    <location>
        <begin position="158"/>
        <end position="175"/>
    </location>
</feature>
<proteinExistence type="inferred from homology"/>
<keyword evidence="15" id="KW-1185">Reference proteome</keyword>
<evidence type="ECO:0000256" key="10">
    <source>
        <dbReference type="ARBA" id="ARBA00023136"/>
    </source>
</evidence>
<evidence type="ECO:0000256" key="7">
    <source>
        <dbReference type="ARBA" id="ARBA00022692"/>
    </source>
</evidence>
<evidence type="ECO:0000313" key="14">
    <source>
        <dbReference type="EMBL" id="CAH2283737.1"/>
    </source>
</evidence>
<comment type="pathway">
    <text evidence="2 13">Glycolipid biosynthesis; glycosylphosphatidylinositol-anchor biosynthesis.</text>
</comment>
<evidence type="ECO:0000256" key="3">
    <source>
        <dbReference type="ARBA" id="ARBA00011071"/>
    </source>
</evidence>
<reference evidence="14" key="1">
    <citation type="submission" date="2022-03" db="EMBL/GenBank/DDBJ databases">
        <authorList>
            <person name="Alioto T."/>
            <person name="Alioto T."/>
            <person name="Gomez Garrido J."/>
        </authorList>
    </citation>
    <scope>NUCLEOTIDE SEQUENCE</scope>
</reference>
<evidence type="ECO:0000256" key="8">
    <source>
        <dbReference type="ARBA" id="ARBA00022824"/>
    </source>
</evidence>
<dbReference type="AlphaFoldDB" id="A0AAD1RYB7"/>
<evidence type="ECO:0000256" key="5">
    <source>
        <dbReference type="ARBA" id="ARBA00022676"/>
    </source>
</evidence>
<dbReference type="PANTHER" id="PTHR12886:SF0">
    <property type="entry name" value="GPI MANNOSYLTRANSFERASE 1"/>
    <property type="match status" value="1"/>
</dbReference>
<evidence type="ECO:0000256" key="4">
    <source>
        <dbReference type="ARBA" id="ARBA00022502"/>
    </source>
</evidence>
<feature type="transmembrane region" description="Helical" evidence="13">
    <location>
        <begin position="406"/>
        <end position="425"/>
    </location>
</feature>
<organism evidence="14 15">
    <name type="scientific">Pelobates cultripes</name>
    <name type="common">Western spadefoot toad</name>
    <dbReference type="NCBI Taxonomy" id="61616"/>
    <lineage>
        <taxon>Eukaryota</taxon>
        <taxon>Metazoa</taxon>
        <taxon>Chordata</taxon>
        <taxon>Craniata</taxon>
        <taxon>Vertebrata</taxon>
        <taxon>Euteleostomi</taxon>
        <taxon>Amphibia</taxon>
        <taxon>Batrachia</taxon>
        <taxon>Anura</taxon>
        <taxon>Pelobatoidea</taxon>
        <taxon>Pelobatidae</taxon>
        <taxon>Pelobates</taxon>
    </lineage>
</organism>
<evidence type="ECO:0000313" key="15">
    <source>
        <dbReference type="Proteomes" id="UP001295444"/>
    </source>
</evidence>
<evidence type="ECO:0000256" key="2">
    <source>
        <dbReference type="ARBA" id="ARBA00004687"/>
    </source>
</evidence>
<dbReference type="GO" id="GO:1990529">
    <property type="term" value="C:glycosylphosphatidylinositol-mannosyltransferase I complex"/>
    <property type="evidence" value="ECO:0007669"/>
    <property type="project" value="TreeGrafter"/>
</dbReference>
<sequence length="441" mass="51788">MDNKSCDITKKKMKSPDAVIFGIIPQKIFLRTWVIFSIAFLARVVLVLYGVYQDRTMLVKYTDVDYHVFTDGARYVTQGLSPYKRATYRYTPLLAWILTPNIYLTELFGKFLFVFCDLFATYLMRSILELRGLEPSSATMYSTFWLFNPLPMAVSSRGNAESILAVLVILALYYLQKRQLVKAALVYGLSVHMKVYPVTYLLPIALSLQTRNILDSKNKVTSKLKYQWIQSAWQFFLRLLNRDLLIFGTVTVLTFAIWAVTFYFSYGWDFLEHTYLYHLTRRDIHHNFSPYFYMLYLTAENDWSFTLGLAAFLPQLLLLIAVSFAFYKDLTFCCFLHTAIFVSFNKVCTSQYFLWYLCLLPLVMPGLKILWRRGLFLLILWFFGQAIWLAPAYFLEFEGQNTFLLVWISGILFLIINSWILAEIIQNYKLQPKKTQKLKYN</sequence>
<evidence type="ECO:0000256" key="11">
    <source>
        <dbReference type="ARBA" id="ARBA00093408"/>
    </source>
</evidence>
<dbReference type="GO" id="GO:0006506">
    <property type="term" value="P:GPI anchor biosynthetic process"/>
    <property type="evidence" value="ECO:0007669"/>
    <property type="project" value="UniProtKB-KW"/>
</dbReference>
<comment type="similarity">
    <text evidence="3 13">Belongs to the PIGM family.</text>
</comment>
<comment type="subcellular location">
    <subcellularLocation>
        <location evidence="1 13">Endoplasmic reticulum membrane</location>
        <topology evidence="1 13">Multi-pass membrane protein</topology>
    </subcellularLocation>
</comment>
<feature type="transmembrane region" description="Helical" evidence="13">
    <location>
        <begin position="102"/>
        <end position="123"/>
    </location>
</feature>
<evidence type="ECO:0000256" key="9">
    <source>
        <dbReference type="ARBA" id="ARBA00022989"/>
    </source>
</evidence>
<feature type="transmembrane region" description="Helical" evidence="13">
    <location>
        <begin position="303"/>
        <end position="322"/>
    </location>
</feature>
<feature type="transmembrane region" description="Helical" evidence="13">
    <location>
        <begin position="33"/>
        <end position="52"/>
    </location>
</feature>
<evidence type="ECO:0000256" key="1">
    <source>
        <dbReference type="ARBA" id="ARBA00004477"/>
    </source>
</evidence>
<comment type="function">
    <text evidence="11 13">Catalytic subunit of the glycosylphosphatidylinositol-mannosyltransferase I complex which catalyzes the transfer of the first mannose, via an alpha-1,4 bond from a dolichol-phosphate-mannose (Dol-P-Man) to the glucosaminyl acyl phosphatidylinositol (GlcN-(acyl)PI) intermediate to generate alpha-D-Man-(1-&gt;4)-alpha-D-GlcN-(1-&gt;6)-(1-radyl,2-acyl-sn-glycero-3-phospho)-2-acyl-inositol and participates in the sixth step of the glycosylphosphatidylinositol-anchor biosynthesis.</text>
</comment>
<dbReference type="EMBL" id="OW240915">
    <property type="protein sequence ID" value="CAH2283737.1"/>
    <property type="molecule type" value="Genomic_DNA"/>
</dbReference>
<evidence type="ECO:0000256" key="13">
    <source>
        <dbReference type="RuleBase" id="RU365064"/>
    </source>
</evidence>
<dbReference type="GO" id="GO:0005789">
    <property type="term" value="C:endoplasmic reticulum membrane"/>
    <property type="evidence" value="ECO:0007669"/>
    <property type="project" value="UniProtKB-SubCell"/>
</dbReference>
<feature type="transmembrane region" description="Helical" evidence="13">
    <location>
        <begin position="244"/>
        <end position="266"/>
    </location>
</feature>
<keyword evidence="6 13" id="KW-0808">Transferase</keyword>
<name>A0AAD1RYB7_PELCU</name>
<keyword evidence="5 13" id="KW-0328">Glycosyltransferase</keyword>
<keyword evidence="4 13" id="KW-0337">GPI-anchor biosynthesis</keyword>
<dbReference type="Pfam" id="PF05007">
    <property type="entry name" value="Mannosyl_trans"/>
    <property type="match status" value="1"/>
</dbReference>
<keyword evidence="8 13" id="KW-0256">Endoplasmic reticulum</keyword>
<protein>
    <recommendedName>
        <fullName evidence="12 13">GPI alpha-1,4-mannosyltransferase I, catalytic subunit</fullName>
        <ecNumber evidence="13">2.4.1.-</ecNumber>
    </recommendedName>
    <alternativeName>
        <fullName evidence="13">GPI mannosyltransferase I</fullName>
    </alternativeName>
</protein>
<keyword evidence="10 13" id="KW-0472">Membrane</keyword>
<dbReference type="InterPro" id="IPR007704">
    <property type="entry name" value="PIG-M"/>
</dbReference>
<dbReference type="Proteomes" id="UP001295444">
    <property type="component" value="Chromosome 04"/>
</dbReference>
<feature type="transmembrane region" description="Helical" evidence="13">
    <location>
        <begin position="375"/>
        <end position="394"/>
    </location>
</feature>
<dbReference type="EC" id="2.4.1.-" evidence="13"/>
<keyword evidence="7 13" id="KW-0812">Transmembrane</keyword>
<evidence type="ECO:0000256" key="12">
    <source>
        <dbReference type="ARBA" id="ARBA00093608"/>
    </source>
</evidence>
<accession>A0AAD1RYB7</accession>
<feature type="transmembrane region" description="Helical" evidence="13">
    <location>
        <begin position="329"/>
        <end position="347"/>
    </location>
</feature>
<dbReference type="GO" id="GO:0051751">
    <property type="term" value="F:alpha-1,4-mannosyltransferase activity"/>
    <property type="evidence" value="ECO:0007669"/>
    <property type="project" value="InterPro"/>
</dbReference>
<evidence type="ECO:0000256" key="6">
    <source>
        <dbReference type="ARBA" id="ARBA00022679"/>
    </source>
</evidence>
<gene>
    <name evidence="14" type="ORF">PECUL_23A057984</name>
</gene>